<name>A0A2H0VZS0_9BACT</name>
<evidence type="ECO:0000256" key="8">
    <source>
        <dbReference type="ARBA" id="ARBA00023284"/>
    </source>
</evidence>
<evidence type="ECO:0000256" key="3">
    <source>
        <dbReference type="ARBA" id="ARBA00013017"/>
    </source>
</evidence>
<dbReference type="Pfam" id="PF00578">
    <property type="entry name" value="AhpC-TSA"/>
    <property type="match status" value="1"/>
</dbReference>
<dbReference type="CDD" id="cd03017">
    <property type="entry name" value="PRX_BCP"/>
    <property type="match status" value="1"/>
</dbReference>
<feature type="active site" description="Cysteine sulfenic acid (-SOH) intermediate; for peroxidase activity" evidence="12">
    <location>
        <position position="44"/>
    </location>
</feature>
<keyword evidence="7" id="KW-1015">Disulfide bond</keyword>
<feature type="domain" description="Thioredoxin" evidence="13">
    <location>
        <begin position="2"/>
        <end position="155"/>
    </location>
</feature>
<dbReference type="PANTHER" id="PTHR42801:SF4">
    <property type="entry name" value="AHPC_TSA FAMILY PROTEIN"/>
    <property type="match status" value="1"/>
</dbReference>
<protein>
    <recommendedName>
        <fullName evidence="3">thioredoxin-dependent peroxiredoxin</fullName>
        <ecNumber evidence="3">1.11.1.24</ecNumber>
    </recommendedName>
    <alternativeName>
        <fullName evidence="9">Thioredoxin peroxidase</fullName>
    </alternativeName>
</protein>
<evidence type="ECO:0000313" key="14">
    <source>
        <dbReference type="EMBL" id="PIS04593.1"/>
    </source>
</evidence>
<dbReference type="PIRSF" id="PIRSF000239">
    <property type="entry name" value="AHPC"/>
    <property type="match status" value="1"/>
</dbReference>
<dbReference type="PROSITE" id="PS51352">
    <property type="entry name" value="THIOREDOXIN_2"/>
    <property type="match status" value="1"/>
</dbReference>
<evidence type="ECO:0000256" key="11">
    <source>
        <dbReference type="ARBA" id="ARBA00049091"/>
    </source>
</evidence>
<dbReference type="FunFam" id="3.40.30.10:FF:000007">
    <property type="entry name" value="Thioredoxin-dependent thiol peroxidase"/>
    <property type="match status" value="1"/>
</dbReference>
<comment type="caution">
    <text evidence="14">The sequence shown here is derived from an EMBL/GenBank/DDBJ whole genome shotgun (WGS) entry which is preliminary data.</text>
</comment>
<keyword evidence="8" id="KW-0676">Redox-active center</keyword>
<organism evidence="14 15">
    <name type="scientific">Candidatus Buchananbacteria bacterium CG10_big_fil_rev_8_21_14_0_10_42_9</name>
    <dbReference type="NCBI Taxonomy" id="1974526"/>
    <lineage>
        <taxon>Bacteria</taxon>
        <taxon>Candidatus Buchananiibacteriota</taxon>
    </lineage>
</organism>
<evidence type="ECO:0000256" key="5">
    <source>
        <dbReference type="ARBA" id="ARBA00022862"/>
    </source>
</evidence>
<keyword evidence="6" id="KW-0560">Oxidoreductase</keyword>
<evidence type="ECO:0000256" key="2">
    <source>
        <dbReference type="ARBA" id="ARBA00011245"/>
    </source>
</evidence>
<evidence type="ECO:0000256" key="7">
    <source>
        <dbReference type="ARBA" id="ARBA00023157"/>
    </source>
</evidence>
<sequence>MLKLESQAPTFSLTDKNGASHSLKDYAGKILVLYFYPKDNTPGCTLQAQNYTRHQKQFAAKGIAVVGISGGDQKSKQKFVDKCKLRITLLSDPDFKVSLKYKVYGPKKFMGREYMGIKRTTYIIGKKGIIKAVVEKAKPQTDPQDVLQKIKELNLA</sequence>
<evidence type="ECO:0000313" key="15">
    <source>
        <dbReference type="Proteomes" id="UP000230935"/>
    </source>
</evidence>
<evidence type="ECO:0000256" key="9">
    <source>
        <dbReference type="ARBA" id="ARBA00032824"/>
    </source>
</evidence>
<gene>
    <name evidence="14" type="ORF">COT81_05695</name>
</gene>
<dbReference type="InterPro" id="IPR050924">
    <property type="entry name" value="Peroxiredoxin_BCP/PrxQ"/>
</dbReference>
<evidence type="ECO:0000256" key="12">
    <source>
        <dbReference type="PIRSR" id="PIRSR000239-1"/>
    </source>
</evidence>
<keyword evidence="5" id="KW-0049">Antioxidant</keyword>
<comment type="catalytic activity">
    <reaction evidence="11">
        <text>a hydroperoxide + [thioredoxin]-dithiol = an alcohol + [thioredoxin]-disulfide + H2O</text>
        <dbReference type="Rhea" id="RHEA:62620"/>
        <dbReference type="Rhea" id="RHEA-COMP:10698"/>
        <dbReference type="Rhea" id="RHEA-COMP:10700"/>
        <dbReference type="ChEBI" id="CHEBI:15377"/>
        <dbReference type="ChEBI" id="CHEBI:29950"/>
        <dbReference type="ChEBI" id="CHEBI:30879"/>
        <dbReference type="ChEBI" id="CHEBI:35924"/>
        <dbReference type="ChEBI" id="CHEBI:50058"/>
        <dbReference type="EC" id="1.11.1.24"/>
    </reaction>
</comment>
<reference evidence="15" key="1">
    <citation type="submission" date="2017-09" db="EMBL/GenBank/DDBJ databases">
        <title>Depth-based differentiation of microbial function through sediment-hosted aquifers and enrichment of novel symbionts in the deep terrestrial subsurface.</title>
        <authorList>
            <person name="Probst A.J."/>
            <person name="Ladd B."/>
            <person name="Jarett J.K."/>
            <person name="Geller-Mcgrath D.E."/>
            <person name="Sieber C.M.K."/>
            <person name="Emerson J.B."/>
            <person name="Anantharaman K."/>
            <person name="Thomas B.C."/>
            <person name="Malmstrom R."/>
            <person name="Stieglmeier M."/>
            <person name="Klingl A."/>
            <person name="Woyke T."/>
            <person name="Ryan C.M."/>
            <person name="Banfield J.F."/>
        </authorList>
    </citation>
    <scope>NUCLEOTIDE SEQUENCE [LARGE SCALE GENOMIC DNA]</scope>
</reference>
<dbReference type="Gene3D" id="3.40.30.10">
    <property type="entry name" value="Glutaredoxin"/>
    <property type="match status" value="1"/>
</dbReference>
<comment type="similarity">
    <text evidence="10">Belongs to the peroxiredoxin family. BCP/PrxQ subfamily.</text>
</comment>
<keyword evidence="4" id="KW-0575">Peroxidase</keyword>
<dbReference type="InterPro" id="IPR036249">
    <property type="entry name" value="Thioredoxin-like_sf"/>
</dbReference>
<comment type="subunit">
    <text evidence="2">Monomer.</text>
</comment>
<accession>A0A2H0VZS0</accession>
<dbReference type="EC" id="1.11.1.24" evidence="3"/>
<evidence type="ECO:0000256" key="10">
    <source>
        <dbReference type="ARBA" id="ARBA00038489"/>
    </source>
</evidence>
<dbReference type="SUPFAM" id="SSF52833">
    <property type="entry name" value="Thioredoxin-like"/>
    <property type="match status" value="1"/>
</dbReference>
<dbReference type="InterPro" id="IPR000866">
    <property type="entry name" value="AhpC/TSA"/>
</dbReference>
<evidence type="ECO:0000256" key="1">
    <source>
        <dbReference type="ARBA" id="ARBA00003330"/>
    </source>
</evidence>
<dbReference type="PANTHER" id="PTHR42801">
    <property type="entry name" value="THIOREDOXIN-DEPENDENT PEROXIDE REDUCTASE"/>
    <property type="match status" value="1"/>
</dbReference>
<evidence type="ECO:0000256" key="6">
    <source>
        <dbReference type="ARBA" id="ARBA00023002"/>
    </source>
</evidence>
<dbReference type="GO" id="GO:0034599">
    <property type="term" value="P:cellular response to oxidative stress"/>
    <property type="evidence" value="ECO:0007669"/>
    <property type="project" value="TreeGrafter"/>
</dbReference>
<dbReference type="InterPro" id="IPR013766">
    <property type="entry name" value="Thioredoxin_domain"/>
</dbReference>
<evidence type="ECO:0000259" key="13">
    <source>
        <dbReference type="PROSITE" id="PS51352"/>
    </source>
</evidence>
<proteinExistence type="inferred from homology"/>
<evidence type="ECO:0000256" key="4">
    <source>
        <dbReference type="ARBA" id="ARBA00022559"/>
    </source>
</evidence>
<dbReference type="GO" id="GO:0008379">
    <property type="term" value="F:thioredoxin peroxidase activity"/>
    <property type="evidence" value="ECO:0007669"/>
    <property type="project" value="TreeGrafter"/>
</dbReference>
<dbReference type="Proteomes" id="UP000230935">
    <property type="component" value="Unassembled WGS sequence"/>
</dbReference>
<dbReference type="InterPro" id="IPR024706">
    <property type="entry name" value="Peroxiredoxin_AhpC-typ"/>
</dbReference>
<dbReference type="GO" id="GO:0005737">
    <property type="term" value="C:cytoplasm"/>
    <property type="evidence" value="ECO:0007669"/>
    <property type="project" value="TreeGrafter"/>
</dbReference>
<comment type="function">
    <text evidence="1">Thiol-specific peroxidase that catalyzes the reduction of hydrogen peroxide and organic hydroperoxides to water and alcohols, respectively. Plays a role in cell protection against oxidative stress by detoxifying peroxides and as sensor of hydrogen peroxide-mediated signaling events.</text>
</comment>
<dbReference type="GO" id="GO:0045454">
    <property type="term" value="P:cell redox homeostasis"/>
    <property type="evidence" value="ECO:0007669"/>
    <property type="project" value="TreeGrafter"/>
</dbReference>
<dbReference type="EMBL" id="PEZZ01000049">
    <property type="protein sequence ID" value="PIS04593.1"/>
    <property type="molecule type" value="Genomic_DNA"/>
</dbReference>
<dbReference type="AlphaFoldDB" id="A0A2H0VZS0"/>